<reference evidence="3 4" key="1">
    <citation type="submission" date="2015-12" db="EMBL/GenBank/DDBJ databases">
        <title>The genome of Folsomia candida.</title>
        <authorList>
            <person name="Faddeeva A."/>
            <person name="Derks M.F."/>
            <person name="Anvar Y."/>
            <person name="Smit S."/>
            <person name="Van Straalen N."/>
            <person name="Roelofs D."/>
        </authorList>
    </citation>
    <scope>NUCLEOTIDE SEQUENCE [LARGE SCALE GENOMIC DNA]</scope>
    <source>
        <strain evidence="3 4">VU population</strain>
        <tissue evidence="3">Whole body</tissue>
    </source>
</reference>
<dbReference type="EMBL" id="LNIX01000025">
    <property type="protein sequence ID" value="OXA42674.1"/>
    <property type="molecule type" value="Genomic_DNA"/>
</dbReference>
<feature type="transmembrane region" description="Helical" evidence="2">
    <location>
        <begin position="46"/>
        <end position="68"/>
    </location>
</feature>
<organism evidence="3 4">
    <name type="scientific">Folsomia candida</name>
    <name type="common">Springtail</name>
    <dbReference type="NCBI Taxonomy" id="158441"/>
    <lineage>
        <taxon>Eukaryota</taxon>
        <taxon>Metazoa</taxon>
        <taxon>Ecdysozoa</taxon>
        <taxon>Arthropoda</taxon>
        <taxon>Hexapoda</taxon>
        <taxon>Collembola</taxon>
        <taxon>Entomobryomorpha</taxon>
        <taxon>Isotomoidea</taxon>
        <taxon>Isotomidae</taxon>
        <taxon>Proisotominae</taxon>
        <taxon>Folsomia</taxon>
    </lineage>
</organism>
<sequence length="186" mass="21064">MAEPNAIVGLLFAFLAAQLISTQSLIVNIFNREEYSSYSDKASKFFICALAAMIIGLVQLFTSALLTFKETFMKLWAIINAVVAFCYGIIFLVKLVKKEELRNNDIETDKFDTMLIFNSLLLSAIILSYFLGNKGFPPDGMRASRPVPKIFWTSCFWSGRDGWSSRPETRPVPVHPDRNGTSRFFH</sequence>
<gene>
    <name evidence="3" type="ORF">Fcan01_22423</name>
</gene>
<proteinExistence type="predicted"/>
<comment type="caution">
    <text evidence="3">The sequence shown here is derived from an EMBL/GenBank/DDBJ whole genome shotgun (WGS) entry which is preliminary data.</text>
</comment>
<dbReference type="AlphaFoldDB" id="A0A226DCW7"/>
<evidence type="ECO:0000313" key="4">
    <source>
        <dbReference type="Proteomes" id="UP000198287"/>
    </source>
</evidence>
<evidence type="ECO:0000256" key="2">
    <source>
        <dbReference type="SAM" id="Phobius"/>
    </source>
</evidence>
<feature type="region of interest" description="Disordered" evidence="1">
    <location>
        <begin position="162"/>
        <end position="186"/>
    </location>
</feature>
<dbReference type="Proteomes" id="UP000198287">
    <property type="component" value="Unassembled WGS sequence"/>
</dbReference>
<keyword evidence="2" id="KW-0472">Membrane</keyword>
<feature type="transmembrane region" description="Helical" evidence="2">
    <location>
        <begin position="113"/>
        <end position="132"/>
    </location>
</feature>
<keyword evidence="4" id="KW-1185">Reference proteome</keyword>
<protein>
    <submittedName>
        <fullName evidence="3">Uncharacterized protein</fullName>
    </submittedName>
</protein>
<keyword evidence="2" id="KW-0812">Transmembrane</keyword>
<keyword evidence="2" id="KW-1133">Transmembrane helix</keyword>
<accession>A0A226DCW7</accession>
<feature type="transmembrane region" description="Helical" evidence="2">
    <location>
        <begin position="75"/>
        <end position="93"/>
    </location>
</feature>
<evidence type="ECO:0000313" key="3">
    <source>
        <dbReference type="EMBL" id="OXA42674.1"/>
    </source>
</evidence>
<name>A0A226DCW7_FOLCA</name>
<evidence type="ECO:0000256" key="1">
    <source>
        <dbReference type="SAM" id="MobiDB-lite"/>
    </source>
</evidence>